<dbReference type="Gene3D" id="2.60.40.10">
    <property type="entry name" value="Immunoglobulins"/>
    <property type="match status" value="1"/>
</dbReference>
<gene>
    <name evidence="5" type="primary">glgX</name>
    <name evidence="5" type="ORF">NG665_01830</name>
</gene>
<dbReference type="CDD" id="cd11326">
    <property type="entry name" value="AmyAc_Glg_debranch"/>
    <property type="match status" value="1"/>
</dbReference>
<name>A0ABY5AIR3_9ACTO</name>
<dbReference type="SUPFAM" id="SSF81296">
    <property type="entry name" value="E set domains"/>
    <property type="match status" value="1"/>
</dbReference>
<sequence length="728" mass="79846">MTISDTPYIDAPLAQPTLSNPPKLGAHLIADGVDIAVEAPHATNVWACFVDPDNNHAEHRVALRRGLYGVWAGHIAGITAGTFYGFRVDGRWDPAAGHVYNPAKLLLDPYARAVGRTPIIDPRLYGYVMDDDHTAHLDQRDPRDSVEVAGLGVIIADEPTACAHPYTPWDETVIYEAHVVGLTKTLPGVPEELRGTYAGLGHPATITHLKSLGISAIELLPIHAKLSEPFLIHKGLENYWGYNTLSFFAPEPSYASAAARAAGAQGVIDEVKNMVAALHAAGIEVLLDVVYNHSCEGGIDGVTVSWRGLGSTHYYRHDSANPGALKDTTGCGNSFDFRRTSVIRMTLDSLRYWVEVIGVDGFRFDLAVTLGREGDNFNPNHPLYSAMATDPVLSTVKLINEPWDVGYGGWRTGQFPVPTADWNDRFRDTLRSFWLSEPAAIVHGGHGSDLRDLATRMAGSADLFGHGRLPGGRGVHASVNFVTAHDGFSLNDLTAYSHKHNDANLEDNRDGSNNNLSWNHGVEGSASEAIMTMRRKSARNLMACLILAAGTPMLTAGDEILKTQHGNNNAYCQNSPLSWLDWELGEHEENMLATTSFLLQLRREHAVFRPTQFFTGSPREGDALRDMEWLDASGNQMQDYTWFDPQARLVQMLRSGRGISRDALVIINGQAQAQQVTLPWGRGTDFELMWASQWERPRDHTEHIAPGGHLTLAPFSVAVLLGEILENN</sequence>
<evidence type="ECO:0000256" key="3">
    <source>
        <dbReference type="ARBA" id="ARBA00023295"/>
    </source>
</evidence>
<evidence type="ECO:0000259" key="4">
    <source>
        <dbReference type="SMART" id="SM00642"/>
    </source>
</evidence>
<dbReference type="RefSeq" id="WP_252673617.1">
    <property type="nucleotide sequence ID" value="NZ_CP099547.1"/>
</dbReference>
<dbReference type="InterPro" id="IPR004193">
    <property type="entry name" value="Glyco_hydro_13_N"/>
</dbReference>
<evidence type="ECO:0000313" key="5">
    <source>
        <dbReference type="EMBL" id="USR79755.1"/>
    </source>
</evidence>
<keyword evidence="3" id="KW-0326">Glycosidase</keyword>
<keyword evidence="6" id="KW-1185">Reference proteome</keyword>
<comment type="similarity">
    <text evidence="1">Belongs to the glycosyl hydrolase 13 family.</text>
</comment>
<dbReference type="InterPro" id="IPR011837">
    <property type="entry name" value="Glycogen_debranch_GlgX"/>
</dbReference>
<dbReference type="InterPro" id="IPR013780">
    <property type="entry name" value="Glyco_hydro_b"/>
</dbReference>
<dbReference type="CDD" id="cd02856">
    <property type="entry name" value="E_set_GDE_Isoamylase_N"/>
    <property type="match status" value="1"/>
</dbReference>
<proteinExistence type="inferred from homology"/>
<dbReference type="PANTHER" id="PTHR43002">
    <property type="entry name" value="GLYCOGEN DEBRANCHING ENZYME"/>
    <property type="match status" value="1"/>
</dbReference>
<dbReference type="Gene3D" id="3.20.20.80">
    <property type="entry name" value="Glycosidases"/>
    <property type="match status" value="1"/>
</dbReference>
<evidence type="ECO:0000256" key="2">
    <source>
        <dbReference type="ARBA" id="ARBA00022801"/>
    </source>
</evidence>
<dbReference type="InterPro" id="IPR014756">
    <property type="entry name" value="Ig_E-set"/>
</dbReference>
<dbReference type="SUPFAM" id="SSF51011">
    <property type="entry name" value="Glycosyl hydrolase domain"/>
    <property type="match status" value="1"/>
</dbReference>
<dbReference type="SMART" id="SM00642">
    <property type="entry name" value="Aamy"/>
    <property type="match status" value="1"/>
</dbReference>
<protein>
    <submittedName>
        <fullName evidence="5">Glycogen debranching protein GlgX</fullName>
    </submittedName>
</protein>
<feature type="domain" description="Glycosyl hydrolase family 13 catalytic" evidence="4">
    <location>
        <begin position="172"/>
        <end position="602"/>
    </location>
</feature>
<keyword evidence="2" id="KW-0378">Hydrolase</keyword>
<organism evidence="5 6">
    <name type="scientific">Arcanobacterium pinnipediorum</name>
    <dbReference type="NCBI Taxonomy" id="1503041"/>
    <lineage>
        <taxon>Bacteria</taxon>
        <taxon>Bacillati</taxon>
        <taxon>Actinomycetota</taxon>
        <taxon>Actinomycetes</taxon>
        <taxon>Actinomycetales</taxon>
        <taxon>Actinomycetaceae</taxon>
        <taxon>Arcanobacterium</taxon>
    </lineage>
</organism>
<dbReference type="Proteomes" id="UP001056109">
    <property type="component" value="Chromosome"/>
</dbReference>
<dbReference type="InterPro" id="IPR044505">
    <property type="entry name" value="GlgX_Isoamylase_N_E_set"/>
</dbReference>
<dbReference type="NCBIfam" id="TIGR02100">
    <property type="entry name" value="glgX_debranch"/>
    <property type="match status" value="1"/>
</dbReference>
<accession>A0ABY5AIR3</accession>
<dbReference type="InterPro" id="IPR006047">
    <property type="entry name" value="GH13_cat_dom"/>
</dbReference>
<evidence type="ECO:0000256" key="1">
    <source>
        <dbReference type="ARBA" id="ARBA00008061"/>
    </source>
</evidence>
<reference evidence="5" key="1">
    <citation type="submission" date="2022-06" db="EMBL/GenBank/DDBJ databases">
        <title>Complete Genome Sequence of Arcanobacterium pinnipediorum strain DSM 28752 isolated from a harbour seal.</title>
        <authorList>
            <person name="Borowiak M."/>
            <person name="Kreitlow A."/>
            <person name="Alssahen M."/>
            <person name="Malorny B."/>
            <person name="Laemmler C."/>
            <person name="Prenger-Berninghoff E."/>
            <person name="Siebert U."/>
            <person name="Ploetz M."/>
            <person name="Abdulmawjood A."/>
        </authorList>
    </citation>
    <scope>NUCLEOTIDE SEQUENCE</scope>
    <source>
        <strain evidence="5">DSM 28752</strain>
    </source>
</reference>
<dbReference type="Gene3D" id="2.60.40.1180">
    <property type="entry name" value="Golgi alpha-mannosidase II"/>
    <property type="match status" value="1"/>
</dbReference>
<dbReference type="SUPFAM" id="SSF51445">
    <property type="entry name" value="(Trans)glycosidases"/>
    <property type="match status" value="1"/>
</dbReference>
<dbReference type="InterPro" id="IPR013783">
    <property type="entry name" value="Ig-like_fold"/>
</dbReference>
<dbReference type="EMBL" id="CP099547">
    <property type="protein sequence ID" value="USR79755.1"/>
    <property type="molecule type" value="Genomic_DNA"/>
</dbReference>
<dbReference type="InterPro" id="IPR017853">
    <property type="entry name" value="GH"/>
</dbReference>
<dbReference type="Pfam" id="PF02922">
    <property type="entry name" value="CBM_48"/>
    <property type="match status" value="1"/>
</dbReference>
<evidence type="ECO:0000313" key="6">
    <source>
        <dbReference type="Proteomes" id="UP001056109"/>
    </source>
</evidence>